<reference evidence="1 2" key="1">
    <citation type="submission" date="2024-02" db="EMBL/GenBank/DDBJ databases">
        <title>A draft genome for the cacao thread blight pathogen Marasmius crinis-equi.</title>
        <authorList>
            <person name="Cohen S.P."/>
            <person name="Baruah I.K."/>
            <person name="Amoako-Attah I."/>
            <person name="Bukari Y."/>
            <person name="Meinhardt L.W."/>
            <person name="Bailey B.A."/>
        </authorList>
    </citation>
    <scope>NUCLEOTIDE SEQUENCE [LARGE SCALE GENOMIC DNA]</scope>
    <source>
        <strain evidence="1 2">GH-76</strain>
    </source>
</reference>
<dbReference type="InterPro" id="IPR002885">
    <property type="entry name" value="PPR_rpt"/>
</dbReference>
<sequence length="136" mass="15411">MTQLYTTIKPDRERSLWYYEEMQRHDTYVLGPIDVPALQATFTALVENPKLRAQSMHYVALINAYGYVLEELPLAQNIFSSVSPPILDASVFEALVNVLVAHRRIDLALEYVELMDESGIYMTAFTADSLIRGSGH</sequence>
<dbReference type="NCBIfam" id="TIGR00756">
    <property type="entry name" value="PPR"/>
    <property type="match status" value="1"/>
</dbReference>
<gene>
    <name evidence="1" type="ORF">V5O48_017527</name>
</gene>
<comment type="caution">
    <text evidence="1">The sequence shown here is derived from an EMBL/GenBank/DDBJ whole genome shotgun (WGS) entry which is preliminary data.</text>
</comment>
<proteinExistence type="predicted"/>
<evidence type="ECO:0000313" key="2">
    <source>
        <dbReference type="Proteomes" id="UP001465976"/>
    </source>
</evidence>
<evidence type="ECO:0000313" key="1">
    <source>
        <dbReference type="EMBL" id="KAL0564518.1"/>
    </source>
</evidence>
<keyword evidence="2" id="KW-1185">Reference proteome</keyword>
<dbReference type="Gene3D" id="1.25.40.10">
    <property type="entry name" value="Tetratricopeptide repeat domain"/>
    <property type="match status" value="1"/>
</dbReference>
<name>A0ABR3ENR7_9AGAR</name>
<organism evidence="1 2">
    <name type="scientific">Marasmius crinis-equi</name>
    <dbReference type="NCBI Taxonomy" id="585013"/>
    <lineage>
        <taxon>Eukaryota</taxon>
        <taxon>Fungi</taxon>
        <taxon>Dikarya</taxon>
        <taxon>Basidiomycota</taxon>
        <taxon>Agaricomycotina</taxon>
        <taxon>Agaricomycetes</taxon>
        <taxon>Agaricomycetidae</taxon>
        <taxon>Agaricales</taxon>
        <taxon>Marasmiineae</taxon>
        <taxon>Marasmiaceae</taxon>
        <taxon>Marasmius</taxon>
    </lineage>
</organism>
<accession>A0ABR3ENR7</accession>
<dbReference type="EMBL" id="JBAHYK010002729">
    <property type="protein sequence ID" value="KAL0564518.1"/>
    <property type="molecule type" value="Genomic_DNA"/>
</dbReference>
<protein>
    <submittedName>
        <fullName evidence="1">Uncharacterized protein</fullName>
    </submittedName>
</protein>
<dbReference type="InterPro" id="IPR011990">
    <property type="entry name" value="TPR-like_helical_dom_sf"/>
</dbReference>
<dbReference type="Proteomes" id="UP001465976">
    <property type="component" value="Unassembled WGS sequence"/>
</dbReference>